<evidence type="ECO:0000259" key="1">
    <source>
        <dbReference type="Pfam" id="PF19816"/>
    </source>
</evidence>
<gene>
    <name evidence="2" type="ORF">ACFFGN_26160</name>
</gene>
<reference evidence="2 3" key="1">
    <citation type="submission" date="2024-09" db="EMBL/GenBank/DDBJ databases">
        <authorList>
            <person name="Sun Q."/>
            <person name="Mori K."/>
        </authorList>
    </citation>
    <scope>NUCLEOTIDE SEQUENCE [LARGE SCALE GENOMIC DNA]</scope>
    <source>
        <strain evidence="2 3">CGMCC 1.15906</strain>
    </source>
</reference>
<accession>A0ABV6QSG9</accession>
<dbReference type="Pfam" id="PF19816">
    <property type="entry name" value="DUF6299"/>
    <property type="match status" value="1"/>
</dbReference>
<sequence length="139" mass="14370">MQNLKKITLGAATVLAALAPVDGMVAGGQDASASTQETRLLLAIDERPALQADGSVVLTGTVRCPAGESFLLTANLAQGSEFHGNFIGGTCTGEVQPWSANVAVAGADYRRGDALARAILQPSNDTFDQVETANTVRVR</sequence>
<protein>
    <submittedName>
        <fullName evidence="2">DUF6299 family protein</fullName>
    </submittedName>
</protein>
<dbReference type="Proteomes" id="UP001589890">
    <property type="component" value="Unassembled WGS sequence"/>
</dbReference>
<keyword evidence="3" id="KW-1185">Reference proteome</keyword>
<dbReference type="InterPro" id="IPR046266">
    <property type="entry name" value="DUF6299"/>
</dbReference>
<evidence type="ECO:0000313" key="2">
    <source>
        <dbReference type="EMBL" id="MFC0627584.1"/>
    </source>
</evidence>
<dbReference type="RefSeq" id="WP_380052525.1">
    <property type="nucleotide sequence ID" value="NZ_JBHLTC010000035.1"/>
</dbReference>
<proteinExistence type="predicted"/>
<dbReference type="EMBL" id="JBHLTC010000035">
    <property type="protein sequence ID" value="MFC0627584.1"/>
    <property type="molecule type" value="Genomic_DNA"/>
</dbReference>
<feature type="domain" description="DUF6299" evidence="1">
    <location>
        <begin position="42"/>
        <end position="120"/>
    </location>
</feature>
<comment type="caution">
    <text evidence="2">The sequence shown here is derived from an EMBL/GenBank/DDBJ whole genome shotgun (WGS) entry which is preliminary data.</text>
</comment>
<organism evidence="2 3">
    <name type="scientific">Kribbella deserti</name>
    <dbReference type="NCBI Taxonomy" id="1926257"/>
    <lineage>
        <taxon>Bacteria</taxon>
        <taxon>Bacillati</taxon>
        <taxon>Actinomycetota</taxon>
        <taxon>Actinomycetes</taxon>
        <taxon>Propionibacteriales</taxon>
        <taxon>Kribbellaceae</taxon>
        <taxon>Kribbella</taxon>
    </lineage>
</organism>
<evidence type="ECO:0000313" key="3">
    <source>
        <dbReference type="Proteomes" id="UP001589890"/>
    </source>
</evidence>
<name>A0ABV6QSG9_9ACTN</name>